<sequence>MHKKIKISILVMLLILLCTLFNGCMNHIKTISVNNKDYFNALKCDNDEYNLVISERSAVDNLNNGYAAQADELLAKSLMDSGRHYYWYPHYITTIVIAVDTGKVKENINSFNSLAGVEEKIYIDSDYYNYITASIGYSLKKENYRLDDAINYLKEMERNGRLSNSNTELPIWICTDTQAVKLKRGNKNIDIIIPNDGTLSFVQGIISPYPLCFENNLCNNINQNDLRTYNNASPLYSTQEKYSNAVIYTDYRHFNEQSTNVIKKMRRTVFEQRRYSTADGQEHILSAVFFITLTVLWIAVLGLRVINKRVKLSFIIIGSMLILWLTARCIKWQINSPMIERQLWYSYYLFQFGIATGLLYLTSVTDKPSSNKIIPLRILPFIVVELFLLCLIYTNDYHQLAFSFYNGIENGSSEYTYGIVYYLSMLCIGLQTFIVLLWLIVRSIKSPNKLNIFYPVTFFLLIFLYTVAYVMRLPFAFESDMTVVITFIILAFMEVCLRSSLIPTNTKYKNLFKNSPLKMEILNNYFEKEITANFDYCLTDKQKDSIINGKNPIKLDENTLLFSKKISGGYVVWQDDISQLNKMYSNTKTTVEKLRATNALIRKEEKARRKYLQNEEKIDICNSLESEISDKLKLLSLLPEKMKNQNNNSLLTVKAALLLCYIKRRCNMFFIALEEKYFSSDELSMYIDELGNFAEYSKVKLLCTNNGNKKLDIEHANLMYEFMYNILDEATQTKCEYIFAHTEISDKEISIKVISSTKINSNIFDKKFMISLEKSGGKIIEQNDDDNLGIWLLLKGGEKQ</sequence>
<reference evidence="2 3" key="1">
    <citation type="submission" date="2020-08" db="EMBL/GenBank/DDBJ databases">
        <title>Genome public.</title>
        <authorList>
            <person name="Liu C."/>
            <person name="Sun Q."/>
        </authorList>
    </citation>
    <scope>NUCLEOTIDE SEQUENCE [LARGE SCALE GENOMIC DNA]</scope>
    <source>
        <strain evidence="2 3">NSJ-71</strain>
    </source>
</reference>
<evidence type="ECO:0000313" key="3">
    <source>
        <dbReference type="Proteomes" id="UP000636755"/>
    </source>
</evidence>
<feature type="transmembrane region" description="Helical" evidence="1">
    <location>
        <begin position="312"/>
        <end position="333"/>
    </location>
</feature>
<feature type="transmembrane region" description="Helical" evidence="1">
    <location>
        <begin position="452"/>
        <end position="471"/>
    </location>
</feature>
<gene>
    <name evidence="2" type="ORF">H8R91_00885</name>
</gene>
<comment type="caution">
    <text evidence="2">The sequence shown here is derived from an EMBL/GenBank/DDBJ whole genome shotgun (WGS) entry which is preliminary data.</text>
</comment>
<feature type="transmembrane region" description="Helical" evidence="1">
    <location>
        <begin position="419"/>
        <end position="440"/>
    </location>
</feature>
<dbReference type="Proteomes" id="UP000636755">
    <property type="component" value="Unassembled WGS sequence"/>
</dbReference>
<proteinExistence type="predicted"/>
<organism evidence="2 3">
    <name type="scientific">Ruminococcus intestinalis</name>
    <dbReference type="NCBI Taxonomy" id="2763066"/>
    <lineage>
        <taxon>Bacteria</taxon>
        <taxon>Bacillati</taxon>
        <taxon>Bacillota</taxon>
        <taxon>Clostridia</taxon>
        <taxon>Eubacteriales</taxon>
        <taxon>Oscillospiraceae</taxon>
        <taxon>Ruminococcus</taxon>
    </lineage>
</organism>
<keyword evidence="1" id="KW-1133">Transmembrane helix</keyword>
<name>A0ABR7HHV3_9FIRM</name>
<feature type="transmembrane region" description="Helical" evidence="1">
    <location>
        <begin position="374"/>
        <end position="394"/>
    </location>
</feature>
<dbReference type="SUPFAM" id="SSF53850">
    <property type="entry name" value="Periplasmic binding protein-like II"/>
    <property type="match status" value="1"/>
</dbReference>
<feature type="transmembrane region" description="Helical" evidence="1">
    <location>
        <begin position="483"/>
        <end position="501"/>
    </location>
</feature>
<keyword evidence="3" id="KW-1185">Reference proteome</keyword>
<accession>A0ABR7HHV3</accession>
<feature type="transmembrane region" description="Helical" evidence="1">
    <location>
        <begin position="345"/>
        <end position="362"/>
    </location>
</feature>
<dbReference type="EMBL" id="JACOPS010000001">
    <property type="protein sequence ID" value="MBC5727101.1"/>
    <property type="molecule type" value="Genomic_DNA"/>
</dbReference>
<keyword evidence="1" id="KW-0472">Membrane</keyword>
<evidence type="ECO:0000256" key="1">
    <source>
        <dbReference type="SAM" id="Phobius"/>
    </source>
</evidence>
<evidence type="ECO:0008006" key="4">
    <source>
        <dbReference type="Google" id="ProtNLM"/>
    </source>
</evidence>
<keyword evidence="1" id="KW-0812">Transmembrane</keyword>
<protein>
    <recommendedName>
        <fullName evidence="4">Histidine kinase N-terminal 7TM region domain-containing protein</fullName>
    </recommendedName>
</protein>
<evidence type="ECO:0000313" key="2">
    <source>
        <dbReference type="EMBL" id="MBC5727101.1"/>
    </source>
</evidence>
<dbReference type="RefSeq" id="WP_186934513.1">
    <property type="nucleotide sequence ID" value="NZ_JACOPS010000001.1"/>
</dbReference>
<feature type="transmembrane region" description="Helical" evidence="1">
    <location>
        <begin position="284"/>
        <end position="305"/>
    </location>
</feature>